<keyword evidence="4 6" id="KW-0949">S-adenosyl-L-methionine</keyword>
<dbReference type="GO" id="GO:0032259">
    <property type="term" value="P:methylation"/>
    <property type="evidence" value="ECO:0007669"/>
    <property type="project" value="UniProtKB-KW"/>
</dbReference>
<evidence type="ECO:0000313" key="8">
    <source>
        <dbReference type="EMBL" id="MFC6012900.1"/>
    </source>
</evidence>
<dbReference type="Gene3D" id="3.40.50.150">
    <property type="entry name" value="Vaccinia Virus protein VP39"/>
    <property type="match status" value="1"/>
</dbReference>
<reference evidence="9" key="1">
    <citation type="journal article" date="2019" name="Int. J. Syst. Evol. Microbiol.">
        <title>The Global Catalogue of Microorganisms (GCM) 10K type strain sequencing project: providing services to taxonomists for standard genome sequencing and annotation.</title>
        <authorList>
            <consortium name="The Broad Institute Genomics Platform"/>
            <consortium name="The Broad Institute Genome Sequencing Center for Infectious Disease"/>
            <person name="Wu L."/>
            <person name="Ma J."/>
        </authorList>
    </citation>
    <scope>NUCLEOTIDE SEQUENCE [LARGE SCALE GENOMIC DNA]</scope>
    <source>
        <strain evidence="9">CCUG 36956</strain>
    </source>
</reference>
<name>A0ABW1JUU7_9NOCA</name>
<feature type="active site" evidence="6">
    <location>
        <position position="82"/>
    </location>
</feature>
<dbReference type="EC" id="2.1.1.37" evidence="1"/>
<keyword evidence="2 6" id="KW-0489">Methyltransferase</keyword>
<evidence type="ECO:0000256" key="3">
    <source>
        <dbReference type="ARBA" id="ARBA00022679"/>
    </source>
</evidence>
<evidence type="ECO:0000256" key="2">
    <source>
        <dbReference type="ARBA" id="ARBA00022603"/>
    </source>
</evidence>
<dbReference type="RefSeq" id="WP_378607267.1">
    <property type="nucleotide sequence ID" value="NZ_JBHSQN010000011.1"/>
</dbReference>
<dbReference type="GO" id="GO:0003886">
    <property type="term" value="F:DNA (cytosine-5-)-methyltransferase activity"/>
    <property type="evidence" value="ECO:0007669"/>
    <property type="project" value="UniProtKB-EC"/>
</dbReference>
<evidence type="ECO:0000256" key="5">
    <source>
        <dbReference type="ARBA" id="ARBA00022747"/>
    </source>
</evidence>
<dbReference type="EMBL" id="JBHSQN010000011">
    <property type="protein sequence ID" value="MFC6012900.1"/>
    <property type="molecule type" value="Genomic_DNA"/>
</dbReference>
<keyword evidence="9" id="KW-1185">Reference proteome</keyword>
<dbReference type="Pfam" id="PF00145">
    <property type="entry name" value="DNA_methylase"/>
    <property type="match status" value="1"/>
</dbReference>
<keyword evidence="3 6" id="KW-0808">Transferase</keyword>
<dbReference type="PROSITE" id="PS51679">
    <property type="entry name" value="SAM_MT_C5"/>
    <property type="match status" value="1"/>
</dbReference>
<dbReference type="InterPro" id="IPR031303">
    <property type="entry name" value="C5_meth_CS"/>
</dbReference>
<sequence length="342" mass="37517">MDPKDVSVIDFFSGCGGTSQGFKDAGMNIVAGIDFDHDSAETFRNNFRGAAFIESDIRQVDVDQVRELMPDGPTLFAGCAPCQPFSRQNKTTTAQDPRRNLLYEFSRFVTKLRPEFVVVENVPGLQNPKKGGPLEDFMKALAKAGYAAEFDIVRALELGVPQERKRLVIVASRVGESALPSATHDVVGGKPASTVRQAIGMLPPIRDGEVHPDDPDHATMRLSEMNKLRIRSTPEGGDRRNWAKELVLPCHTEHGGHTDTYGRMWWDRAASGLTTRCISYSNGRFGHPEQHRAISVREAACLQTFPPDFRFAGTLTSKARQVGNAVPPLMAKRIGEALTAAA</sequence>
<gene>
    <name evidence="8" type="ORF">ACFP3H_17730</name>
</gene>
<evidence type="ECO:0000256" key="7">
    <source>
        <dbReference type="RuleBase" id="RU000416"/>
    </source>
</evidence>
<dbReference type="InterPro" id="IPR029063">
    <property type="entry name" value="SAM-dependent_MTases_sf"/>
</dbReference>
<keyword evidence="5" id="KW-0680">Restriction system</keyword>
<dbReference type="Proteomes" id="UP001596223">
    <property type="component" value="Unassembled WGS sequence"/>
</dbReference>
<dbReference type="PRINTS" id="PR00105">
    <property type="entry name" value="C5METTRFRASE"/>
</dbReference>
<organism evidence="8 9">
    <name type="scientific">Nocardia lasii</name>
    <dbReference type="NCBI Taxonomy" id="1616107"/>
    <lineage>
        <taxon>Bacteria</taxon>
        <taxon>Bacillati</taxon>
        <taxon>Actinomycetota</taxon>
        <taxon>Actinomycetes</taxon>
        <taxon>Mycobacteriales</taxon>
        <taxon>Nocardiaceae</taxon>
        <taxon>Nocardia</taxon>
    </lineage>
</organism>
<dbReference type="InterPro" id="IPR001525">
    <property type="entry name" value="C5_MeTfrase"/>
</dbReference>
<accession>A0ABW1JUU7</accession>
<proteinExistence type="inferred from homology"/>
<dbReference type="Gene3D" id="3.90.120.10">
    <property type="entry name" value="DNA Methylase, subunit A, domain 2"/>
    <property type="match status" value="1"/>
</dbReference>
<dbReference type="SUPFAM" id="SSF53335">
    <property type="entry name" value="S-adenosyl-L-methionine-dependent methyltransferases"/>
    <property type="match status" value="1"/>
</dbReference>
<dbReference type="PANTHER" id="PTHR10629">
    <property type="entry name" value="CYTOSINE-SPECIFIC METHYLTRANSFERASE"/>
    <property type="match status" value="1"/>
</dbReference>
<evidence type="ECO:0000256" key="1">
    <source>
        <dbReference type="ARBA" id="ARBA00011975"/>
    </source>
</evidence>
<protein>
    <recommendedName>
        <fullName evidence="1">DNA (cytosine-5-)-methyltransferase</fullName>
        <ecNumber evidence="1">2.1.1.37</ecNumber>
    </recommendedName>
</protein>
<evidence type="ECO:0000256" key="6">
    <source>
        <dbReference type="PROSITE-ProRule" id="PRU01016"/>
    </source>
</evidence>
<dbReference type="PANTHER" id="PTHR10629:SF52">
    <property type="entry name" value="DNA (CYTOSINE-5)-METHYLTRANSFERASE 1"/>
    <property type="match status" value="1"/>
</dbReference>
<evidence type="ECO:0000256" key="4">
    <source>
        <dbReference type="ARBA" id="ARBA00022691"/>
    </source>
</evidence>
<dbReference type="InterPro" id="IPR050390">
    <property type="entry name" value="C5-Methyltransferase"/>
</dbReference>
<comment type="caution">
    <text evidence="8">The sequence shown here is derived from an EMBL/GenBank/DDBJ whole genome shotgun (WGS) entry which is preliminary data.</text>
</comment>
<evidence type="ECO:0000313" key="9">
    <source>
        <dbReference type="Proteomes" id="UP001596223"/>
    </source>
</evidence>
<comment type="similarity">
    <text evidence="6 7">Belongs to the class I-like SAM-binding methyltransferase superfamily. C5-methyltransferase family.</text>
</comment>
<dbReference type="NCBIfam" id="TIGR00675">
    <property type="entry name" value="dcm"/>
    <property type="match status" value="1"/>
</dbReference>
<dbReference type="PROSITE" id="PS00095">
    <property type="entry name" value="C5_MTASE_2"/>
    <property type="match status" value="1"/>
</dbReference>